<dbReference type="Proteomes" id="UP000745859">
    <property type="component" value="Unassembled WGS sequence"/>
</dbReference>
<accession>A0ABX0U7I5</accession>
<gene>
    <name evidence="1" type="ORF">FHR24_001211</name>
</gene>
<evidence type="ECO:0000313" key="1">
    <source>
        <dbReference type="EMBL" id="NIJ44772.1"/>
    </source>
</evidence>
<sequence>MIELQKHVLNQVHHNKELFIKELIKSKKWLSYTEQENLKEWLLQSKFQKYHQIIEATLSPNYQIAS</sequence>
<keyword evidence="2" id="KW-1185">Reference proteome</keyword>
<dbReference type="RefSeq" id="WP_167185402.1">
    <property type="nucleotide sequence ID" value="NZ_JAASQL010000001.1"/>
</dbReference>
<organism evidence="1 2">
    <name type="scientific">Wenyingzhuangia heitensis</name>
    <dbReference type="NCBI Taxonomy" id="1487859"/>
    <lineage>
        <taxon>Bacteria</taxon>
        <taxon>Pseudomonadati</taxon>
        <taxon>Bacteroidota</taxon>
        <taxon>Flavobacteriia</taxon>
        <taxon>Flavobacteriales</taxon>
        <taxon>Flavobacteriaceae</taxon>
        <taxon>Wenyingzhuangia</taxon>
    </lineage>
</organism>
<evidence type="ECO:0000313" key="2">
    <source>
        <dbReference type="Proteomes" id="UP000745859"/>
    </source>
</evidence>
<comment type="caution">
    <text evidence="1">The sequence shown here is derived from an EMBL/GenBank/DDBJ whole genome shotgun (WGS) entry which is preliminary data.</text>
</comment>
<proteinExistence type="predicted"/>
<reference evidence="1 2" key="1">
    <citation type="submission" date="2020-03" db="EMBL/GenBank/DDBJ databases">
        <title>Genomic Encyclopedia of Type Strains, Phase IV (KMG-IV): sequencing the most valuable type-strain genomes for metagenomic binning, comparative biology and taxonomic classification.</title>
        <authorList>
            <person name="Goeker M."/>
        </authorList>
    </citation>
    <scope>NUCLEOTIDE SEQUENCE [LARGE SCALE GENOMIC DNA]</scope>
    <source>
        <strain evidence="1 2">DSM 101599</strain>
    </source>
</reference>
<dbReference type="EMBL" id="JAASQL010000001">
    <property type="protein sequence ID" value="NIJ44772.1"/>
    <property type="molecule type" value="Genomic_DNA"/>
</dbReference>
<protein>
    <submittedName>
        <fullName evidence="1">Uncharacterized protein</fullName>
    </submittedName>
</protein>
<name>A0ABX0U7I5_9FLAO</name>